<gene>
    <name evidence="1" type="ORF">J2S15_003301</name>
</gene>
<comment type="caution">
    <text evidence="1">The sequence shown here is derived from an EMBL/GenBank/DDBJ whole genome shotgun (WGS) entry which is preliminary data.</text>
</comment>
<accession>A0ABU0E6L4</accession>
<dbReference type="EMBL" id="JAUSUR010000007">
    <property type="protein sequence ID" value="MDQ0362547.1"/>
    <property type="molecule type" value="Genomic_DNA"/>
</dbReference>
<evidence type="ECO:0000313" key="2">
    <source>
        <dbReference type="Proteomes" id="UP001230220"/>
    </source>
</evidence>
<reference evidence="1 2" key="1">
    <citation type="submission" date="2023-07" db="EMBL/GenBank/DDBJ databases">
        <title>Genomic Encyclopedia of Type Strains, Phase IV (KMG-IV): sequencing the most valuable type-strain genomes for metagenomic binning, comparative biology and taxonomic classification.</title>
        <authorList>
            <person name="Goeker M."/>
        </authorList>
    </citation>
    <scope>NUCLEOTIDE SEQUENCE [LARGE SCALE GENOMIC DNA]</scope>
    <source>
        <strain evidence="1 2">DSM 16784</strain>
    </source>
</reference>
<dbReference type="RefSeq" id="WP_307410266.1">
    <property type="nucleotide sequence ID" value="NZ_JAUSUR010000007.1"/>
</dbReference>
<name>A0ABU0E6L4_9FIRM</name>
<evidence type="ECO:0000313" key="1">
    <source>
        <dbReference type="EMBL" id="MDQ0362547.1"/>
    </source>
</evidence>
<protein>
    <submittedName>
        <fullName evidence="1">Uncharacterized protein</fullName>
    </submittedName>
</protein>
<sequence>MNHNQKVHYGLQLTGVMKKSLKKTSNDEFDLGQFNLLKMNLINCAAGNISVKSLQDILDMLLEIQSTHLIEKRKNPTYKEVRDSLRWMQLTGYKRLRKELKD</sequence>
<organism evidence="1 2">
    <name type="scientific">Breznakia pachnodae</name>
    <dbReference type="NCBI Taxonomy" id="265178"/>
    <lineage>
        <taxon>Bacteria</taxon>
        <taxon>Bacillati</taxon>
        <taxon>Bacillota</taxon>
        <taxon>Erysipelotrichia</taxon>
        <taxon>Erysipelotrichales</taxon>
        <taxon>Erysipelotrichaceae</taxon>
        <taxon>Breznakia</taxon>
    </lineage>
</organism>
<proteinExistence type="predicted"/>
<keyword evidence="2" id="KW-1185">Reference proteome</keyword>
<dbReference type="Proteomes" id="UP001230220">
    <property type="component" value="Unassembled WGS sequence"/>
</dbReference>